<reference evidence="3 4" key="1">
    <citation type="submission" date="2021-03" db="EMBL/GenBank/DDBJ databases">
        <title>Fibrella sp. HMF5405 genome sequencing and assembly.</title>
        <authorList>
            <person name="Kang H."/>
            <person name="Kim H."/>
            <person name="Bae S."/>
            <person name="Joh K."/>
        </authorList>
    </citation>
    <scope>NUCLEOTIDE SEQUENCE [LARGE SCALE GENOMIC DNA]</scope>
    <source>
        <strain evidence="3 4">HMF5405</strain>
    </source>
</reference>
<proteinExistence type="predicted"/>
<keyword evidence="1" id="KW-0472">Membrane</keyword>
<dbReference type="RefSeq" id="WP_207327161.1">
    <property type="nucleotide sequence ID" value="NZ_JAFMYW010000001.1"/>
</dbReference>
<protein>
    <submittedName>
        <fullName evidence="3">NACHT domain-containing protein</fullName>
    </submittedName>
</protein>
<feature type="transmembrane region" description="Helical" evidence="1">
    <location>
        <begin position="846"/>
        <end position="867"/>
    </location>
</feature>
<organism evidence="3 4">
    <name type="scientific">Fibrella forsythiae</name>
    <dbReference type="NCBI Taxonomy" id="2817061"/>
    <lineage>
        <taxon>Bacteria</taxon>
        <taxon>Pseudomonadati</taxon>
        <taxon>Bacteroidota</taxon>
        <taxon>Cytophagia</taxon>
        <taxon>Cytophagales</taxon>
        <taxon>Spirosomataceae</taxon>
        <taxon>Fibrella</taxon>
    </lineage>
</organism>
<dbReference type="PROSITE" id="PS50837">
    <property type="entry name" value="NACHT"/>
    <property type="match status" value="1"/>
</dbReference>
<dbReference type="Pfam" id="PF05729">
    <property type="entry name" value="NACHT"/>
    <property type="match status" value="1"/>
</dbReference>
<dbReference type="EMBL" id="JAFMYW010000001">
    <property type="protein sequence ID" value="MBO0947244.1"/>
    <property type="molecule type" value="Genomic_DNA"/>
</dbReference>
<dbReference type="InterPro" id="IPR007111">
    <property type="entry name" value="NACHT_NTPase"/>
</dbReference>
<accession>A0ABS3JB96</accession>
<feature type="transmembrane region" description="Helical" evidence="1">
    <location>
        <begin position="20"/>
        <end position="39"/>
    </location>
</feature>
<keyword evidence="4" id="KW-1185">Reference proteome</keyword>
<comment type="caution">
    <text evidence="3">The sequence shown here is derived from an EMBL/GenBank/DDBJ whole genome shotgun (WGS) entry which is preliminary data.</text>
</comment>
<dbReference type="InterPro" id="IPR027417">
    <property type="entry name" value="P-loop_NTPase"/>
</dbReference>
<sequence>MHNLIELDWQVVKTYLHDAPAIVAVILNSIISILLTISSKIKSKLVTTSKICVFAVVLSLVLCIFTYTTYTLLNLIPNKPEENVFLFSSLFIILFVITFSTLYLIEDKTAMGKHSNDIDKDIPEPNFKDRIARVTEALTYNLRDIDIQTNWSTLNFVPLDAEVELRTEGNNRTRKITDLLKAIKYNKQERLFLVIGDPGAGKSVALRKLCQDLSKEVNKTGKIPIYINLKEWQQQWSKDCRPAVHQLNDFVLSSLKRRDTVTSEFFAKYYDRLYEQGRLYFVFDSFDEIPSVLGEEENSILIRQLSSVMHDFLKGARQQKSQGILASRIFRRPTEEFKSNTILEIRPFSEEKINSTFYKTLGYSEEIVKQVFKERLDLLSAASNPFTASLLASYAKDNQGKLPQNIVNLYESYFEGALNSSSEVMKEHNLTIPLVEEASVYIANLMFTEVGLEVKISFLKERLPLKYKLLIDGVLDVLQFARIGRKSRETGMFSFSHRRFCEYFVVKSIVNSGSTLRLEDIPKDSQWRDALVMYCQVANEDQVEYIAKYCWNIVELNNDPQNLESIHCMRFLRDAFRVRKEPLNSFKDKLSNYILAQISPNKSMLTAKLAVECLGLLSEKDIDTGAAKAMSTNNTWLIENSTKACRNLTLVSDELYINMRDALRSFDISFYYKVDNDLLFSLSLSPSMKRVKKSYIFYIVDFWLIMFMCIVNPYISIALSKGEDTLLYLRYIFILIFAYLVFKYTYNIQKNFLRTILALASIVIIVDSSATIKHTPIYFSLLFFSLTLFSIHVFLSYPKTKVTVNDLLSLMLKALIYILFVIFTLSLFFGAYKLINFLLSDKSIDILIYIITATAIIFFFVLVYGFVKRIIYVRSIFDKINNDRCNERYYIQEVIYDLYEGDISKTDLLISSGNLSYHEFSKRFVSIVSDYYTSKFITYLEVNINSVNGNWINNDLFLVSNKNKQIERLARLEEKWLGMNR</sequence>
<keyword evidence="1" id="KW-1133">Transmembrane helix</keyword>
<evidence type="ECO:0000313" key="3">
    <source>
        <dbReference type="EMBL" id="MBO0947244.1"/>
    </source>
</evidence>
<dbReference type="PANTHER" id="PTHR46844">
    <property type="entry name" value="SLR5058 PROTEIN"/>
    <property type="match status" value="1"/>
</dbReference>
<feature type="transmembrane region" description="Helical" evidence="1">
    <location>
        <begin position="695"/>
        <end position="715"/>
    </location>
</feature>
<dbReference type="Proteomes" id="UP000664628">
    <property type="component" value="Unassembled WGS sequence"/>
</dbReference>
<feature type="transmembrane region" description="Helical" evidence="1">
    <location>
        <begin position="85"/>
        <end position="105"/>
    </location>
</feature>
<keyword evidence="1" id="KW-0812">Transmembrane</keyword>
<feature type="transmembrane region" description="Helical" evidence="1">
    <location>
        <begin position="752"/>
        <end position="771"/>
    </location>
</feature>
<feature type="transmembrane region" description="Helical" evidence="1">
    <location>
        <begin position="727"/>
        <end position="745"/>
    </location>
</feature>
<dbReference type="Gene3D" id="3.40.50.300">
    <property type="entry name" value="P-loop containing nucleotide triphosphate hydrolases"/>
    <property type="match status" value="1"/>
</dbReference>
<evidence type="ECO:0000259" key="2">
    <source>
        <dbReference type="PROSITE" id="PS50837"/>
    </source>
</evidence>
<feature type="domain" description="NACHT" evidence="2">
    <location>
        <begin position="190"/>
        <end position="301"/>
    </location>
</feature>
<dbReference type="PANTHER" id="PTHR46844:SF1">
    <property type="entry name" value="SLR5058 PROTEIN"/>
    <property type="match status" value="1"/>
</dbReference>
<dbReference type="SUPFAM" id="SSF52540">
    <property type="entry name" value="P-loop containing nucleoside triphosphate hydrolases"/>
    <property type="match status" value="1"/>
</dbReference>
<name>A0ABS3JB96_9BACT</name>
<feature type="transmembrane region" description="Helical" evidence="1">
    <location>
        <begin position="777"/>
        <end position="798"/>
    </location>
</feature>
<gene>
    <name evidence="3" type="ORF">J2I46_01535</name>
</gene>
<evidence type="ECO:0000313" key="4">
    <source>
        <dbReference type="Proteomes" id="UP000664628"/>
    </source>
</evidence>
<feature type="transmembrane region" description="Helical" evidence="1">
    <location>
        <begin position="810"/>
        <end position="834"/>
    </location>
</feature>
<evidence type="ECO:0000256" key="1">
    <source>
        <dbReference type="SAM" id="Phobius"/>
    </source>
</evidence>
<feature type="transmembrane region" description="Helical" evidence="1">
    <location>
        <begin position="51"/>
        <end position="73"/>
    </location>
</feature>